<evidence type="ECO:0000313" key="2">
    <source>
        <dbReference type="Proteomes" id="UP001652623"/>
    </source>
</evidence>
<sequence>MDKNNFTDGFCKTRPVLGDLTNRPVKRGFSIVFGDSGLESKDGYGKNVDVQDGDSQFTKQVCLGVENLVRDKCRTKFGEDKSEKGFNFSKETHAYGSSSTSSDADTSEDQNVERFMSNAPKGIKKKSNLVDGCAHQSVMDVGDASRDSCLSSGSMPTCSGPCKKDGYGAGENYQDYEERNTSDVTQGNLVREGLATLVCKNNEDCVAVGELAASKYGSIEWSRLPKSQSSKFHELGRCTALKGEVYGNLNAGDDLLKSCSCSFCLKAAYIWSDLQYQDIKGRIASLKKSQKEANTLVQKSYRGKESSIHSQENANKSTKLEADLTGQWRSLFLRMEDILANESGQLQASFVALKDLRESCKMDLGMINEMPTEKR</sequence>
<gene>
    <name evidence="3" type="primary">LOC107425266</name>
</gene>
<protein>
    <submittedName>
        <fullName evidence="3">Uncharacterized protein LOC107425266</fullName>
    </submittedName>
</protein>
<feature type="region of interest" description="Disordered" evidence="1">
    <location>
        <begin position="91"/>
        <end position="110"/>
    </location>
</feature>
<reference evidence="3" key="1">
    <citation type="submission" date="2025-08" db="UniProtKB">
        <authorList>
            <consortium name="RefSeq"/>
        </authorList>
    </citation>
    <scope>IDENTIFICATION</scope>
    <source>
        <tissue evidence="3">Seedling</tissue>
    </source>
</reference>
<dbReference type="GeneID" id="107425266"/>
<dbReference type="PANTHER" id="PTHR33924:SF1">
    <property type="entry name" value="DNA-DIRECTED RNA POLYMERASE SUBUNIT BETA"/>
    <property type="match status" value="1"/>
</dbReference>
<dbReference type="AlphaFoldDB" id="A0A6P4A5N0"/>
<name>A0A6P4A5N0_ZIZJJ</name>
<dbReference type="Proteomes" id="UP001652623">
    <property type="component" value="Chromosome 7"/>
</dbReference>
<dbReference type="KEGG" id="zju:107425266"/>
<proteinExistence type="predicted"/>
<dbReference type="PANTHER" id="PTHR33924">
    <property type="entry name" value="CATION-TRANSPORTING ATPASE"/>
    <property type="match status" value="1"/>
</dbReference>
<keyword evidence="2" id="KW-1185">Reference proteome</keyword>
<evidence type="ECO:0000313" key="3">
    <source>
        <dbReference type="RefSeq" id="XP_048334602.2"/>
    </source>
</evidence>
<evidence type="ECO:0000256" key="1">
    <source>
        <dbReference type="SAM" id="MobiDB-lite"/>
    </source>
</evidence>
<dbReference type="RefSeq" id="XP_048334602.2">
    <property type="nucleotide sequence ID" value="XM_048478645.2"/>
</dbReference>
<organism evidence="2 3">
    <name type="scientific">Ziziphus jujuba</name>
    <name type="common">Chinese jujube</name>
    <name type="synonym">Ziziphus sativa</name>
    <dbReference type="NCBI Taxonomy" id="326968"/>
    <lineage>
        <taxon>Eukaryota</taxon>
        <taxon>Viridiplantae</taxon>
        <taxon>Streptophyta</taxon>
        <taxon>Embryophyta</taxon>
        <taxon>Tracheophyta</taxon>
        <taxon>Spermatophyta</taxon>
        <taxon>Magnoliopsida</taxon>
        <taxon>eudicotyledons</taxon>
        <taxon>Gunneridae</taxon>
        <taxon>Pentapetalae</taxon>
        <taxon>rosids</taxon>
        <taxon>fabids</taxon>
        <taxon>Rosales</taxon>
        <taxon>Rhamnaceae</taxon>
        <taxon>Paliureae</taxon>
        <taxon>Ziziphus</taxon>
    </lineage>
</organism>
<accession>A0A6P4A5N0</accession>